<feature type="domain" description="DNA-directed DNA polymerase family A palm" evidence="9">
    <location>
        <begin position="366"/>
        <end position="610"/>
    </location>
</feature>
<keyword evidence="7" id="KW-0238">DNA-binding</keyword>
<evidence type="ECO:0000259" key="9">
    <source>
        <dbReference type="SMART" id="SM00482"/>
    </source>
</evidence>
<dbReference type="InterPro" id="IPR019760">
    <property type="entry name" value="DNA-dir_DNA_pol_A_CS"/>
</dbReference>
<dbReference type="SMART" id="SM00482">
    <property type="entry name" value="POLAc"/>
    <property type="match status" value="1"/>
</dbReference>
<dbReference type="PANTHER" id="PTHR10133">
    <property type="entry name" value="DNA POLYMERASE I"/>
    <property type="match status" value="1"/>
</dbReference>
<proteinExistence type="inferred from homology"/>
<dbReference type="InterPro" id="IPR001098">
    <property type="entry name" value="DNA-dir_DNA_pol_A_palm_dom"/>
</dbReference>
<evidence type="ECO:0000256" key="8">
    <source>
        <dbReference type="ARBA" id="ARBA00049244"/>
    </source>
</evidence>
<comment type="caution">
    <text evidence="10">The sequence shown here is derived from an EMBL/GenBank/DDBJ whole genome shotgun (WGS) entry which is preliminary data.</text>
</comment>
<keyword evidence="6" id="KW-0239">DNA-directed DNA polymerase</keyword>
<dbReference type="Gene3D" id="3.30.70.370">
    <property type="match status" value="1"/>
</dbReference>
<name>A0A1H3DF13_9BACI</name>
<keyword evidence="3" id="KW-0808">Transferase</keyword>
<evidence type="ECO:0000256" key="7">
    <source>
        <dbReference type="ARBA" id="ARBA00023125"/>
    </source>
</evidence>
<dbReference type="Gene3D" id="1.10.150.20">
    <property type="entry name" value="5' to 3' exonuclease, C-terminal subdomain"/>
    <property type="match status" value="1"/>
</dbReference>
<protein>
    <recommendedName>
        <fullName evidence="2">DNA-directed DNA polymerase</fullName>
        <ecNumber evidence="2">2.7.7.7</ecNumber>
    </recommendedName>
</protein>
<evidence type="ECO:0000313" key="10">
    <source>
        <dbReference type="EMBL" id="SDX64284.1"/>
    </source>
</evidence>
<dbReference type="Pfam" id="PF00476">
    <property type="entry name" value="DNA_pol_A"/>
    <property type="match status" value="1"/>
</dbReference>
<evidence type="ECO:0000256" key="3">
    <source>
        <dbReference type="ARBA" id="ARBA00022679"/>
    </source>
</evidence>
<evidence type="ECO:0000256" key="4">
    <source>
        <dbReference type="ARBA" id="ARBA00022695"/>
    </source>
</evidence>
<dbReference type="SUPFAM" id="SSF56672">
    <property type="entry name" value="DNA/RNA polymerases"/>
    <property type="match status" value="1"/>
</dbReference>
<dbReference type="CDD" id="cd08642">
    <property type="entry name" value="DNA_pol_A_pol_I_A"/>
    <property type="match status" value="1"/>
</dbReference>
<reference evidence="10 11" key="1">
    <citation type="submission" date="2016-10" db="EMBL/GenBank/DDBJ databases">
        <authorList>
            <person name="Varghese N."/>
            <person name="Submissions S."/>
        </authorList>
    </citation>
    <scope>NUCLEOTIDE SEQUENCE [LARGE SCALE GENOMIC DNA]</scope>
    <source>
        <strain evidence="10 11">DSM 20748</strain>
    </source>
</reference>
<dbReference type="PROSITE" id="PS00447">
    <property type="entry name" value="DNA_POLYMERASE_A"/>
    <property type="match status" value="1"/>
</dbReference>
<accession>A0A1H3DF13</accession>
<dbReference type="RefSeq" id="WP_093106362.1">
    <property type="nucleotide sequence ID" value="NZ_FNOS01000002.1"/>
</dbReference>
<dbReference type="Proteomes" id="UP000198647">
    <property type="component" value="Unassembled WGS sequence"/>
</dbReference>
<evidence type="ECO:0000313" key="11">
    <source>
        <dbReference type="Proteomes" id="UP000198647"/>
    </source>
</evidence>
<evidence type="ECO:0000256" key="6">
    <source>
        <dbReference type="ARBA" id="ARBA00022932"/>
    </source>
</evidence>
<keyword evidence="5" id="KW-0235">DNA replication</keyword>
<dbReference type="SUPFAM" id="SSF53098">
    <property type="entry name" value="Ribonuclease H-like"/>
    <property type="match status" value="1"/>
</dbReference>
<evidence type="ECO:0000256" key="5">
    <source>
        <dbReference type="ARBA" id="ARBA00022705"/>
    </source>
</evidence>
<comment type="catalytic activity">
    <reaction evidence="8">
        <text>DNA(n) + a 2'-deoxyribonucleoside 5'-triphosphate = DNA(n+1) + diphosphate</text>
        <dbReference type="Rhea" id="RHEA:22508"/>
        <dbReference type="Rhea" id="RHEA-COMP:17339"/>
        <dbReference type="Rhea" id="RHEA-COMP:17340"/>
        <dbReference type="ChEBI" id="CHEBI:33019"/>
        <dbReference type="ChEBI" id="CHEBI:61560"/>
        <dbReference type="ChEBI" id="CHEBI:173112"/>
        <dbReference type="EC" id="2.7.7.7"/>
    </reaction>
</comment>
<dbReference type="EC" id="2.7.7.7" evidence="2"/>
<dbReference type="InterPro" id="IPR002298">
    <property type="entry name" value="DNA_polymerase_A"/>
</dbReference>
<dbReference type="PANTHER" id="PTHR10133:SF27">
    <property type="entry name" value="DNA POLYMERASE NU"/>
    <property type="match status" value="1"/>
</dbReference>
<evidence type="ECO:0000256" key="2">
    <source>
        <dbReference type="ARBA" id="ARBA00012417"/>
    </source>
</evidence>
<evidence type="ECO:0000256" key="1">
    <source>
        <dbReference type="ARBA" id="ARBA00007705"/>
    </source>
</evidence>
<keyword evidence="4" id="KW-0548">Nucleotidyltransferase</keyword>
<dbReference type="InterPro" id="IPR043502">
    <property type="entry name" value="DNA/RNA_pol_sf"/>
</dbReference>
<dbReference type="InterPro" id="IPR012337">
    <property type="entry name" value="RNaseH-like_sf"/>
</dbReference>
<comment type="similarity">
    <text evidence="1">Belongs to the DNA polymerase type-A family.</text>
</comment>
<keyword evidence="11" id="KW-1185">Reference proteome</keyword>
<sequence length="646" mass="73372">MKRLAVDIETYCELDLKKVGVYRYAEHESFDILITAFAFDEAPVQQLTKENQTLFMEALQDPHVIKTAHNANFERVCLSHYHNVAMPPEQWRCTMVDSTRIGLPAALGQIAQVLKLEEQKDKAGTHLINYFSKPCKPTKTNEGRTRNLPEHDPEKWEEFVAYCIQDVETERAIRKRVDEFPVPESEQKLWALDQRINDRGVRVDADLMAGAITCDKQTKNEVMQQARHLTGLDNPNSPTQLLEWFQEQGVEIENLQKASVEALLEYYTSGPVHDVLKIRQELSKSSVKKYDRMKQMMCSDKRVRGILQFYGASKTGRWAGRGVQVHNLTKNYMSLSRIRTARKLVKEQDFEGLDLIYNESRQNILSQLVRTTFVPSEGYKFAISDFSAIEARVIAWLAGEQWRLDVFNSHGKIYEASAAQMFKIPVDSISKGSPERQKGKVAELALGYQGGPGALISMGALNMGMEESDLRPLVDAWREANPNIKNFWYACDQAALTAVKDKKIITTHGITFRREKGFLFIDLPSGRSLAYAKPHVTENKFGREAVAHYGLNEKNKWAKVDAYGGKWVENIVQAVSRDILAIAIERLNDIGYTTVMHVHDEVVLEVPEDDEDALGKIEKLMGEPVSWAEGLPLAADGFEAEFYMKD</sequence>
<organism evidence="10 11">
    <name type="scientific">Salimicrobium album</name>
    <dbReference type="NCBI Taxonomy" id="50717"/>
    <lineage>
        <taxon>Bacteria</taxon>
        <taxon>Bacillati</taxon>
        <taxon>Bacillota</taxon>
        <taxon>Bacilli</taxon>
        <taxon>Bacillales</taxon>
        <taxon>Bacillaceae</taxon>
        <taxon>Salimicrobium</taxon>
    </lineage>
</organism>
<dbReference type="EMBL" id="FNOS01000002">
    <property type="protein sequence ID" value="SDX64284.1"/>
    <property type="molecule type" value="Genomic_DNA"/>
</dbReference>
<gene>
    <name evidence="10" type="ORF">SAMN04488081_0918</name>
</gene>